<dbReference type="RefSeq" id="WP_215885677.1">
    <property type="nucleotide sequence ID" value="NZ_JAAXYO010000154.1"/>
</dbReference>
<reference evidence="2" key="1">
    <citation type="journal article" date="2021" name="ISME J.">
        <title>Genomic evolution of the class Acidithiobacillia: deep-branching Proteobacteria living in extreme acidic conditions.</title>
        <authorList>
            <person name="Moya-Beltran A."/>
            <person name="Beard S."/>
            <person name="Rojas-Villalobos C."/>
            <person name="Issotta F."/>
            <person name="Gallardo Y."/>
            <person name="Ulloa R."/>
            <person name="Giaveno A."/>
            <person name="Degli Esposti M."/>
            <person name="Johnson D.B."/>
            <person name="Quatrini R."/>
        </authorList>
    </citation>
    <scope>NUCLEOTIDE SEQUENCE</scope>
    <source>
        <strain evidence="2">VAN18-1</strain>
    </source>
</reference>
<comment type="caution">
    <text evidence="2">The sequence shown here is derived from an EMBL/GenBank/DDBJ whole genome shotgun (WGS) entry which is preliminary data.</text>
</comment>
<accession>A0AAE2YR42</accession>
<feature type="coiled-coil region" evidence="1">
    <location>
        <begin position="99"/>
        <end position="126"/>
    </location>
</feature>
<evidence type="ECO:0000256" key="1">
    <source>
        <dbReference type="SAM" id="Coils"/>
    </source>
</evidence>
<organism evidence="2 3">
    <name type="scientific">Igneacidithiobacillus copahuensis</name>
    <dbReference type="NCBI Taxonomy" id="2724909"/>
    <lineage>
        <taxon>Bacteria</taxon>
        <taxon>Pseudomonadati</taxon>
        <taxon>Pseudomonadota</taxon>
        <taxon>Acidithiobacillia</taxon>
        <taxon>Acidithiobacillales</taxon>
        <taxon>Acidithiobacillaceae</taxon>
        <taxon>Igneacidithiobacillus</taxon>
    </lineage>
</organism>
<evidence type="ECO:0000313" key="2">
    <source>
        <dbReference type="EMBL" id="MBU2788622.1"/>
    </source>
</evidence>
<keyword evidence="3" id="KW-1185">Reference proteome</keyword>
<dbReference type="Proteomes" id="UP001197378">
    <property type="component" value="Unassembled WGS sequence"/>
</dbReference>
<dbReference type="AlphaFoldDB" id="A0AAE2YR42"/>
<proteinExistence type="predicted"/>
<dbReference type="EMBL" id="JAAXYO010000154">
    <property type="protein sequence ID" value="MBU2788622.1"/>
    <property type="molecule type" value="Genomic_DNA"/>
</dbReference>
<gene>
    <name evidence="2" type="ORF">HFQ13_10510</name>
</gene>
<keyword evidence="1" id="KW-0175">Coiled coil</keyword>
<dbReference type="Gene3D" id="3.40.50.300">
    <property type="entry name" value="P-loop containing nucleotide triphosphate hydrolases"/>
    <property type="match status" value="1"/>
</dbReference>
<evidence type="ECO:0000313" key="3">
    <source>
        <dbReference type="Proteomes" id="UP001197378"/>
    </source>
</evidence>
<name>A0AAE2YR42_9PROT</name>
<sequence length="1029" mass="115303">MLANETQLHGIHQWDVLSQQVVDEADEDSETGVRQVVKSISEHRQAIVTEGGGLASYFWLDGSKSLIDQDGLFRVAHEIAQMMGTMFDRPGIILTMRYFRDITRAKKQFNKNLEALTEKVERLGFKPEMADFLMHRSRLAQFYVPQGALLCVESTLASLDKDVVKNGVAENAKKIKKSNIPLWALKQGQNPFRLINDMDMKHRSVIASFEAMFRHPVINLSAIPLDVDDVVTILRNQIGTDAVYDLRNPVKVPTDPSPRVVRGQLLVSPSRVAESVLPEDMENLRGGVVRSGSGYFVPMVVSLGVTRPDDATMANLLHDLRTDLPLSMTVQIKSAGLSLARSKRFTATMVKFTNKTANDLIQKSCMELENAHLDDNDPVVSMQMIFETWAWQDEKDGSMDLAMRRSKNLESLLRTNWGVTLQRRPIDPMLAHMASIPGLMAKNHAPILPVNLSDALRLWPLGIATSPWSAADPARATFNMRSIQRKNMPVQLGDSTVQNSFIGIIFGLSGYGKSVKVANQILSLILSQNDRLPYLALIDVGYGGLAVIEMLRYFLKDPDLAVGFDLHTRGMIINPFDTPLGYRNPLGSHKAFLVNLITMIVRSPGTHEEDFVDQVAIQLVDAVYRLRGDDAHGRAHRYVVGKNAEVDAAVEEYGIPVDNITKWWDIVDALFDHKDDDVAMVAQRYAVPTLSDLIEVCNSDPVITSQFGDIKHPKLGISILKLIALSVTQAVDRWPMLSGASDFSLGKARLMAVNLEHVAKDRSESGLRQAGIMYLMARFLLTRDFLFHPLDAQSAPELYRRYHELRAEHLFTTPKMGVYDELHNTNGLPAITNQIEKDAREWRKNLGILLLASQMPQDFSDVLVNIATSIYILTNPYGEGDKTLTDKFPISSAEADMIRHYCVGAGEGGSAAFCIWRTKSGGEYKQIAYVMAPPAELWAYTTTPKDRQLRLFLTEKLGYVESLDVLSQRYPGGSCMKDLSRRKGVVKQKDIDKMMWDEDADAIDPEVKALGEEIVEMWNRYFFERMKSA</sequence>
<protein>
    <submittedName>
        <fullName evidence="2">Type IV secretion protein IcmB</fullName>
    </submittedName>
</protein>
<dbReference type="InterPro" id="IPR027417">
    <property type="entry name" value="P-loop_NTPase"/>
</dbReference>